<accession>A0A9P1BS36</accession>
<organism evidence="2">
    <name type="scientific">Cladocopium goreaui</name>
    <dbReference type="NCBI Taxonomy" id="2562237"/>
    <lineage>
        <taxon>Eukaryota</taxon>
        <taxon>Sar</taxon>
        <taxon>Alveolata</taxon>
        <taxon>Dinophyceae</taxon>
        <taxon>Suessiales</taxon>
        <taxon>Symbiodiniaceae</taxon>
        <taxon>Cladocopium</taxon>
    </lineage>
</organism>
<sequence length="292" mass="32022">MECEFEGGKFDDFIIQDPYLFPAAHGGRLVGLWCNGGLCGLLAVLIWLPWFRPKMKDRLKIKLCSWYAFLTSCGNSLEALATCVLSENDGFALMLIARMVTITSLGPLLALANGLGEAIWPSKRWQDVWIVSILFLLGSLAGFLTLSLMLRDFGVLALGCTMALGFFYTGAVWLLTLLAIRERQPIAYTGVIAVILLAGSYIFLGLTDLTCGPPGHVDCYVHCFLGQGGTHYILWMAVVLGANGFLWMHFYDDQPRGAQIQWPKILTFRMFHPAATDAATVSVPEPSAATDA</sequence>
<feature type="transmembrane region" description="Helical" evidence="1">
    <location>
        <begin position="186"/>
        <end position="204"/>
    </location>
</feature>
<evidence type="ECO:0000313" key="3">
    <source>
        <dbReference type="EMBL" id="CAL4765756.1"/>
    </source>
</evidence>
<proteinExistence type="predicted"/>
<feature type="transmembrane region" description="Helical" evidence="1">
    <location>
        <begin position="156"/>
        <end position="179"/>
    </location>
</feature>
<gene>
    <name evidence="2" type="ORF">C1SCF055_LOCUS6496</name>
</gene>
<dbReference type="AlphaFoldDB" id="A0A9P1BS36"/>
<reference evidence="3 4" key="2">
    <citation type="submission" date="2024-05" db="EMBL/GenBank/DDBJ databases">
        <authorList>
            <person name="Chen Y."/>
            <person name="Shah S."/>
            <person name="Dougan E. K."/>
            <person name="Thang M."/>
            <person name="Chan C."/>
        </authorList>
    </citation>
    <scope>NUCLEOTIDE SEQUENCE [LARGE SCALE GENOMIC DNA]</scope>
</reference>
<comment type="caution">
    <text evidence="2">The sequence shown here is derived from an EMBL/GenBank/DDBJ whole genome shotgun (WGS) entry which is preliminary data.</text>
</comment>
<name>A0A9P1BS36_9DINO</name>
<feature type="transmembrane region" description="Helical" evidence="1">
    <location>
        <begin position="128"/>
        <end position="150"/>
    </location>
</feature>
<feature type="transmembrane region" description="Helical" evidence="1">
    <location>
        <begin position="232"/>
        <end position="251"/>
    </location>
</feature>
<dbReference type="OrthoDB" id="482582at2759"/>
<feature type="transmembrane region" description="Helical" evidence="1">
    <location>
        <begin position="30"/>
        <end position="51"/>
    </location>
</feature>
<keyword evidence="1" id="KW-1133">Transmembrane helix</keyword>
<dbReference type="EMBL" id="CAMXCT030000413">
    <property type="protein sequence ID" value="CAL4765756.1"/>
    <property type="molecule type" value="Genomic_DNA"/>
</dbReference>
<evidence type="ECO:0000256" key="1">
    <source>
        <dbReference type="SAM" id="Phobius"/>
    </source>
</evidence>
<keyword evidence="1" id="KW-0812">Transmembrane</keyword>
<evidence type="ECO:0000313" key="2">
    <source>
        <dbReference type="EMBL" id="CAI3978444.1"/>
    </source>
</evidence>
<evidence type="ECO:0000313" key="4">
    <source>
        <dbReference type="Proteomes" id="UP001152797"/>
    </source>
</evidence>
<keyword evidence="1" id="KW-0472">Membrane</keyword>
<keyword evidence="4" id="KW-1185">Reference proteome</keyword>
<protein>
    <submittedName>
        <fullName evidence="3">Heparan-alpha-glucosaminide N-acetyltransferase</fullName>
    </submittedName>
</protein>
<reference evidence="2" key="1">
    <citation type="submission" date="2022-10" db="EMBL/GenBank/DDBJ databases">
        <authorList>
            <person name="Chen Y."/>
            <person name="Dougan E. K."/>
            <person name="Chan C."/>
            <person name="Rhodes N."/>
            <person name="Thang M."/>
        </authorList>
    </citation>
    <scope>NUCLEOTIDE SEQUENCE</scope>
</reference>
<dbReference type="EMBL" id="CAMXCT020000413">
    <property type="protein sequence ID" value="CAL1131819.1"/>
    <property type="molecule type" value="Genomic_DNA"/>
</dbReference>
<dbReference type="Proteomes" id="UP001152797">
    <property type="component" value="Unassembled WGS sequence"/>
</dbReference>
<dbReference type="EMBL" id="CAMXCT010000413">
    <property type="protein sequence ID" value="CAI3978444.1"/>
    <property type="molecule type" value="Genomic_DNA"/>
</dbReference>
<feature type="transmembrane region" description="Helical" evidence="1">
    <location>
        <begin position="63"/>
        <end position="85"/>
    </location>
</feature>
<feature type="transmembrane region" description="Helical" evidence="1">
    <location>
        <begin position="91"/>
        <end position="116"/>
    </location>
</feature>